<sequence length="1663" mass="187947">MAIMESGLSVHESKCSPLPKNFNPRRYQVEVFEVAKKRNIIAVLETGAGKTMTAVMLIKHIDECIKSTGQKKLIIFLAPTVYLVNQQSRVIREYTDLAVGEYHGDKGVDYWNSVCWEKELKEHDVMVMTPQILLDGLGYGFFKIETVGLMVIDECHHASRDHPYVKIMKEFYHRTHNKPKIFGLTASPVIGKVISSTMDCEVQMSTLESILDSKIYSIKDRTELELCVPSAKETCRFYDLAQFSSQRLKSNMQALQSEYEALLLGQQQSVEKQYKDVDDKLASVRKQLLNEHSKVLRCLDDLGLVCTYEATKFCLENSPNPQEDSEIYKESCLLYREFFNEVLRLIEAYFPTGNENSVHFGLDKISEAVELGYISPKLYELLHIFHSFGESNHVLCLIFVDRIVTAIVLDRFVKKVKFLSHLRVSYLTGSNTSADSVTPKLQKEILQLFSSGKLNLLFATDVVEEGIHVPNCSYVIRFDLPKTVRSYVQSRGRARQKNSCFITMLERGNVKQMDELFNIIRSEFSMEDTARNRDLDADILPPCIEDKDAYYVDATGARVTADSSVSLLYRYCEQLPSDKYFVPKPIFQVSYSGEFYECKLTLPPSAAFQTITGPPSKSSHLAKQLVCLEACKKLHQMGSLNDHLLPYLEDNMSMRLERSSSGDGTTKRKELHGTSSILALSGTWAVNPNGATFHAYKFDFSCNIIEEVYSGFVLLIESKLDYDVGNFELDLYLISKIVKTSVSSCEKLSLDEEQMRNAKCFQELFFNGLFGRLYVGSEEDGMKREFLLQHQTSKLWNPLKMYLLLPVQTLNKKESWEINWRAVKSSVPVIEFLKRKSQLSSEHPKTQILPYMIGSSNVKENSSRRIHFTNCSVEVDDVKDMAVLAIHSGRFYSIVEVATNTSAVCPLSYADAIPSEATSYIDYFNTTYADMTNIFRYGIRLMYPGQPLLRLKQSHKPHNLLVNFSEDASSSSNTQVVEKEQVHVYMPPEILLKIDIPIDVLKAFYLLPSLMHRVESLMLASQLRKEINFNSDSLHIRSSLILEALTTLKCCENFSLERLELLGDSVLKYAVNCHLFLRYPSKHEGQLSYWSSSLISNSALYRLGIDRKLQGYIRDSAFEPCRWVAPGQHCIYPVPCKCGVDTLEVPLGARFQTYNPAVRVGKCCDRGHRWMSSKTISDCVEAIVGAYYVDGGLPAAIHTIKWLGLDVQMDYSAITRASIRPYVPSIRPYVPKDNEIQTLESKLGYNFSTKSLLQEAVTHASQQELGVGYCYQRLEFLGDSVLGLILSLHLYKSYPDIGPGKLTDLRSSAVSNENFAVACVRRNLHPHLLHCSGFLQSQVTEFVRSLVEPHNSSRLQQSIKAPKALGDMVESIAGAMLIDANLNVEKVWRIFEPLLSPIVTPNNLELPSLRKLIELCDYLGYFLKEECVKEGNMVHAELTLQLKDTILLGKGCEPKKKAARGAAAHCLLEKLEERGIFYSECISKRRKHECEDSNISSSVDKSVKIFNEEDSSTNRTEERQKITDCNYTVESSLGGSSSTNNCSKKISISATTPVIGSINKNKGGPRTSLFGLCKTLQWPMPTFKTEETKSRVLIEFGEGSNKRCGFNAFVSKIRLHIPNYGTIECTGDNQPDKKCSFDSAALAMLYLLEQLGLIIINKKHEVA</sequence>
<keyword evidence="2" id="KW-1185">Reference proteome</keyword>
<organism evidence="1 2">
    <name type="scientific">Bauhinia variegata</name>
    <name type="common">Purple orchid tree</name>
    <name type="synonym">Phanera variegata</name>
    <dbReference type="NCBI Taxonomy" id="167791"/>
    <lineage>
        <taxon>Eukaryota</taxon>
        <taxon>Viridiplantae</taxon>
        <taxon>Streptophyta</taxon>
        <taxon>Embryophyta</taxon>
        <taxon>Tracheophyta</taxon>
        <taxon>Spermatophyta</taxon>
        <taxon>Magnoliopsida</taxon>
        <taxon>eudicotyledons</taxon>
        <taxon>Gunneridae</taxon>
        <taxon>Pentapetalae</taxon>
        <taxon>rosids</taxon>
        <taxon>fabids</taxon>
        <taxon>Fabales</taxon>
        <taxon>Fabaceae</taxon>
        <taxon>Cercidoideae</taxon>
        <taxon>Cercideae</taxon>
        <taxon>Bauhiniinae</taxon>
        <taxon>Bauhinia</taxon>
    </lineage>
</organism>
<protein>
    <submittedName>
        <fullName evidence="1">Uncharacterized protein</fullName>
    </submittedName>
</protein>
<reference evidence="1 2" key="1">
    <citation type="journal article" date="2022" name="DNA Res.">
        <title>Chromosomal-level genome assembly of the orchid tree Bauhinia variegata (Leguminosae; Cercidoideae) supports the allotetraploid origin hypothesis of Bauhinia.</title>
        <authorList>
            <person name="Zhong Y."/>
            <person name="Chen Y."/>
            <person name="Zheng D."/>
            <person name="Pang J."/>
            <person name="Liu Y."/>
            <person name="Luo S."/>
            <person name="Meng S."/>
            <person name="Qian L."/>
            <person name="Wei D."/>
            <person name="Dai S."/>
            <person name="Zhou R."/>
        </authorList>
    </citation>
    <scope>NUCLEOTIDE SEQUENCE [LARGE SCALE GENOMIC DNA]</scope>
    <source>
        <strain evidence="1">BV-YZ2020</strain>
    </source>
</reference>
<comment type="caution">
    <text evidence="1">The sequence shown here is derived from an EMBL/GenBank/DDBJ whole genome shotgun (WGS) entry which is preliminary data.</text>
</comment>
<proteinExistence type="predicted"/>
<name>A0ACB9Q0N1_BAUVA</name>
<evidence type="ECO:0000313" key="2">
    <source>
        <dbReference type="Proteomes" id="UP000828941"/>
    </source>
</evidence>
<gene>
    <name evidence="1" type="ORF">L6164_003236</name>
</gene>
<evidence type="ECO:0000313" key="1">
    <source>
        <dbReference type="EMBL" id="KAI4354368.1"/>
    </source>
</evidence>
<dbReference type="Proteomes" id="UP000828941">
    <property type="component" value="Chromosome 2"/>
</dbReference>
<dbReference type="EMBL" id="CM039427">
    <property type="protein sequence ID" value="KAI4354368.1"/>
    <property type="molecule type" value="Genomic_DNA"/>
</dbReference>
<accession>A0ACB9Q0N1</accession>